<dbReference type="InterPro" id="IPR027385">
    <property type="entry name" value="Beta-barrel_OMP"/>
</dbReference>
<dbReference type="OrthoDB" id="9815357at2"/>
<evidence type="ECO:0000313" key="4">
    <source>
        <dbReference type="EMBL" id="OAM89842.1"/>
    </source>
</evidence>
<keyword evidence="5" id="KW-1185">Reference proteome</keyword>
<proteinExistence type="predicted"/>
<accession>A0A178IIY1</accession>
<keyword evidence="1 2" id="KW-0732">Signal</keyword>
<feature type="chain" id="PRO_5008088951" description="Outer membrane protein beta-barrel domain-containing protein" evidence="2">
    <location>
        <begin position="39"/>
        <end position="238"/>
    </location>
</feature>
<sequence length="238" mass="26043">MNACHKPMAKNMNHKRTSKYLFAALLAAGLAFASIARAQNGRETSLAVPKARGANLFLSVGPTYMNAKSAEANSGTDDVDLYGALVGFGWRIDQWNKIQVEVGVLAGSESYTYYSGGYYGGVSSLNLDYVVVPELFTYSVCIPLAPSRRCELRISPSIGGAYIFTDYKYDSPSYWMTATDSDIAIAAGIGVGLTIHVSQRMFLDIGYRYLRVGKTEYNWGSLDAINTHSLAFLVGWKF</sequence>
<evidence type="ECO:0000256" key="2">
    <source>
        <dbReference type="SAM" id="SignalP"/>
    </source>
</evidence>
<dbReference type="InterPro" id="IPR011250">
    <property type="entry name" value="OMP/PagP_B-barrel"/>
</dbReference>
<dbReference type="EMBL" id="LRRQ01000076">
    <property type="protein sequence ID" value="OAM89842.1"/>
    <property type="molecule type" value="Genomic_DNA"/>
</dbReference>
<dbReference type="STRING" id="1184151.AW736_11000"/>
<reference evidence="4 5" key="1">
    <citation type="submission" date="2016-01" db="EMBL/GenBank/DDBJ databases">
        <title>High potential of lignocellulose degradation of a new Verrucomicrobia species.</title>
        <authorList>
            <person name="Wang Y."/>
            <person name="Shi Y."/>
            <person name="Qiu Z."/>
            <person name="Liu S."/>
            <person name="Yang H."/>
        </authorList>
    </citation>
    <scope>NUCLEOTIDE SEQUENCE [LARGE SCALE GENOMIC DNA]</scope>
    <source>
        <strain evidence="4 5">TSB47</strain>
    </source>
</reference>
<protein>
    <recommendedName>
        <fullName evidence="3">Outer membrane protein beta-barrel domain-containing protein</fullName>
    </recommendedName>
</protein>
<dbReference type="Gene3D" id="2.40.160.20">
    <property type="match status" value="1"/>
</dbReference>
<evidence type="ECO:0000313" key="5">
    <source>
        <dbReference type="Proteomes" id="UP000078486"/>
    </source>
</evidence>
<gene>
    <name evidence="4" type="ORF">AW736_11000</name>
</gene>
<dbReference type="Proteomes" id="UP000078486">
    <property type="component" value="Unassembled WGS sequence"/>
</dbReference>
<comment type="caution">
    <text evidence="4">The sequence shown here is derived from an EMBL/GenBank/DDBJ whole genome shotgun (WGS) entry which is preliminary data.</text>
</comment>
<dbReference type="SUPFAM" id="SSF56925">
    <property type="entry name" value="OMPA-like"/>
    <property type="match status" value="1"/>
</dbReference>
<feature type="signal peptide" evidence="2">
    <location>
        <begin position="1"/>
        <end position="38"/>
    </location>
</feature>
<dbReference type="Pfam" id="PF13505">
    <property type="entry name" value="OMP_b-brl"/>
    <property type="match status" value="1"/>
</dbReference>
<organism evidence="4 5">
    <name type="scientific">Termitidicoccus mucosus</name>
    <dbReference type="NCBI Taxonomy" id="1184151"/>
    <lineage>
        <taxon>Bacteria</taxon>
        <taxon>Pseudomonadati</taxon>
        <taxon>Verrucomicrobiota</taxon>
        <taxon>Opitutia</taxon>
        <taxon>Opitutales</taxon>
        <taxon>Opitutaceae</taxon>
        <taxon>Termitidicoccus</taxon>
    </lineage>
</organism>
<feature type="domain" description="Outer membrane protein beta-barrel" evidence="3">
    <location>
        <begin position="56"/>
        <end position="238"/>
    </location>
</feature>
<evidence type="ECO:0000259" key="3">
    <source>
        <dbReference type="Pfam" id="PF13505"/>
    </source>
</evidence>
<name>A0A178IIY1_9BACT</name>
<evidence type="ECO:0000256" key="1">
    <source>
        <dbReference type="ARBA" id="ARBA00022729"/>
    </source>
</evidence>
<dbReference type="AlphaFoldDB" id="A0A178IIY1"/>